<dbReference type="RefSeq" id="WP_160755655.1">
    <property type="nucleotide sequence ID" value="NZ_WTYL01000002.1"/>
</dbReference>
<name>A0A845B8S5_9SPHN</name>
<keyword evidence="2" id="KW-1185">Reference proteome</keyword>
<dbReference type="EMBL" id="WTYL01000002">
    <property type="protein sequence ID" value="MXP43999.1"/>
    <property type="molecule type" value="Genomic_DNA"/>
</dbReference>
<protein>
    <submittedName>
        <fullName evidence="1">Uncharacterized protein</fullName>
    </submittedName>
</protein>
<evidence type="ECO:0000313" key="1">
    <source>
        <dbReference type="EMBL" id="MXP43999.1"/>
    </source>
</evidence>
<sequence>MSARLVQIYLPEDQIDRLETILPRHTRRFWRETVPGAQEKYTCIVQ</sequence>
<comment type="caution">
    <text evidence="1">The sequence shown here is derived from an EMBL/GenBank/DDBJ whole genome shotgun (WGS) entry which is preliminary data.</text>
</comment>
<gene>
    <name evidence="1" type="ORF">GRI65_05970</name>
</gene>
<reference evidence="1 2" key="1">
    <citation type="submission" date="2019-12" db="EMBL/GenBank/DDBJ databases">
        <title>Genomic-based taxomic classification of the family Erythrobacteraceae.</title>
        <authorList>
            <person name="Xu L."/>
        </authorList>
    </citation>
    <scope>NUCLEOTIDE SEQUENCE [LARGE SCALE GENOMIC DNA]</scope>
    <source>
        <strain evidence="1 2">KCTC 42453</strain>
    </source>
</reference>
<dbReference type="AlphaFoldDB" id="A0A845B8S5"/>
<accession>A0A845B8S5</accession>
<evidence type="ECO:0000313" key="2">
    <source>
        <dbReference type="Proteomes" id="UP000431922"/>
    </source>
</evidence>
<organism evidence="1 2">
    <name type="scientific">Allopontixanthobacter sediminis</name>
    <dbReference type="NCBI Taxonomy" id="1689985"/>
    <lineage>
        <taxon>Bacteria</taxon>
        <taxon>Pseudomonadati</taxon>
        <taxon>Pseudomonadota</taxon>
        <taxon>Alphaproteobacteria</taxon>
        <taxon>Sphingomonadales</taxon>
        <taxon>Erythrobacteraceae</taxon>
        <taxon>Allopontixanthobacter</taxon>
    </lineage>
</organism>
<dbReference type="Proteomes" id="UP000431922">
    <property type="component" value="Unassembled WGS sequence"/>
</dbReference>
<proteinExistence type="predicted"/>